<dbReference type="AlphaFoldDB" id="A0A263BRS7"/>
<dbReference type="EMBL" id="NPIA01000007">
    <property type="protein sequence ID" value="OZM56282.1"/>
    <property type="molecule type" value="Genomic_DNA"/>
</dbReference>
<comment type="caution">
    <text evidence="1">The sequence shown here is derived from an EMBL/GenBank/DDBJ whole genome shotgun (WGS) entry which is preliminary data.</text>
</comment>
<dbReference type="RefSeq" id="WP_094925743.1">
    <property type="nucleotide sequence ID" value="NZ_NPIA01000007.1"/>
</dbReference>
<evidence type="ECO:0000313" key="2">
    <source>
        <dbReference type="Proteomes" id="UP000217083"/>
    </source>
</evidence>
<sequence>MGDIIHFFYRRPGSNVVRQLKKEMPNLIDIREFDKDMKKLDAEIVYSVVLLLDHFRPSTKENIFQTVRKNISLKELFQGKVDLLYAALLAINEYWRIPYLKSKIDIQSLFLQFHDISDIYGHILKHIYISDDTWKHLVWQKHKQKEDELYTHDGTGKMLLRCYLNQKRIELWINNISLYQTYESSNKAKRMYERILKLDVDHALHYIDITFTSDENEKDQ</sequence>
<reference evidence="2" key="1">
    <citation type="submission" date="2017-08" db="EMBL/GenBank/DDBJ databases">
        <authorList>
            <person name="Huang Z."/>
        </authorList>
    </citation>
    <scope>NUCLEOTIDE SEQUENCE [LARGE SCALE GENOMIC DNA]</scope>
    <source>
        <strain evidence="2">SA5d-4</strain>
    </source>
</reference>
<organism evidence="1 2">
    <name type="scientific">Lottiidibacillus patelloidae</name>
    <dbReference type="NCBI Taxonomy" id="2670334"/>
    <lineage>
        <taxon>Bacteria</taxon>
        <taxon>Bacillati</taxon>
        <taxon>Bacillota</taxon>
        <taxon>Bacilli</taxon>
        <taxon>Bacillales</taxon>
        <taxon>Bacillaceae</taxon>
        <taxon>Lottiidibacillus</taxon>
    </lineage>
</organism>
<evidence type="ECO:0000313" key="1">
    <source>
        <dbReference type="EMBL" id="OZM56282.1"/>
    </source>
</evidence>
<proteinExistence type="predicted"/>
<accession>A0A263BRS7</accession>
<dbReference type="Proteomes" id="UP000217083">
    <property type="component" value="Unassembled WGS sequence"/>
</dbReference>
<reference evidence="1 2" key="2">
    <citation type="submission" date="2017-09" db="EMBL/GenBank/DDBJ databases">
        <title>Bacillus patelloidae sp. nov., isolated from the intestinal tract of a marine limpet.</title>
        <authorList>
            <person name="Liu R."/>
            <person name="Dong C."/>
            <person name="Shao Z."/>
        </authorList>
    </citation>
    <scope>NUCLEOTIDE SEQUENCE [LARGE SCALE GENOMIC DNA]</scope>
    <source>
        <strain evidence="1 2">SA5d-4</strain>
    </source>
</reference>
<keyword evidence="2" id="KW-1185">Reference proteome</keyword>
<gene>
    <name evidence="1" type="ORF">CIB95_12735</name>
</gene>
<name>A0A263BRS7_9BACI</name>
<protein>
    <submittedName>
        <fullName evidence="1">Uncharacterized protein</fullName>
    </submittedName>
</protein>